<protein>
    <submittedName>
        <fullName evidence="1">Putative extracellular serine protease</fullName>
    </submittedName>
</protein>
<dbReference type="InterPro" id="IPR043504">
    <property type="entry name" value="Peptidase_S1_PA_chymotrypsin"/>
</dbReference>
<evidence type="ECO:0000313" key="2">
    <source>
        <dbReference type="Proteomes" id="UP000001698"/>
    </source>
</evidence>
<name>B2I4Z4_XYLF2</name>
<dbReference type="InterPro" id="IPR009003">
    <property type="entry name" value="Peptidase_S1_PA"/>
</dbReference>
<dbReference type="EMBL" id="CP001011">
    <property type="protein sequence ID" value="ACB92439.1"/>
    <property type="molecule type" value="Genomic_DNA"/>
</dbReference>
<gene>
    <name evidence="1" type="ordered locus">XfasM23_1010</name>
</gene>
<dbReference type="SUPFAM" id="SSF50494">
    <property type="entry name" value="Trypsin-like serine proteases"/>
    <property type="match status" value="1"/>
</dbReference>
<keyword evidence="1" id="KW-0645">Protease</keyword>
<reference evidence="1 2" key="1">
    <citation type="journal article" date="2010" name="J. Bacteriol.">
        <title>Whole genome sequences of two Xylella fastidiosa strains (M12 and M23) causing almond leaf scorch disease in California.</title>
        <authorList>
            <person name="Chen J."/>
            <person name="Xie G."/>
            <person name="Han S."/>
            <person name="Chertkov O."/>
            <person name="Sims D."/>
            <person name="Civerolo E.L."/>
        </authorList>
    </citation>
    <scope>NUCLEOTIDE SEQUENCE [LARGE SCALE GENOMIC DNA]</scope>
    <source>
        <strain evidence="1 2">M23</strain>
    </source>
</reference>
<dbReference type="GO" id="GO:0008233">
    <property type="term" value="F:peptidase activity"/>
    <property type="evidence" value="ECO:0007669"/>
    <property type="project" value="UniProtKB-KW"/>
</dbReference>
<dbReference type="GO" id="GO:0006508">
    <property type="term" value="P:proteolysis"/>
    <property type="evidence" value="ECO:0007669"/>
    <property type="project" value="UniProtKB-KW"/>
</dbReference>
<keyword evidence="1" id="KW-0378">Hydrolase</keyword>
<evidence type="ECO:0000313" key="1">
    <source>
        <dbReference type="EMBL" id="ACB92439.1"/>
    </source>
</evidence>
<dbReference type="RefSeq" id="WP_004089711.1">
    <property type="nucleotide sequence ID" value="NC_010577.1"/>
</dbReference>
<dbReference type="HOGENOM" id="CLU_924226_0_0_6"/>
<dbReference type="Gene3D" id="2.40.10.10">
    <property type="entry name" value="Trypsin-like serine proteases"/>
    <property type="match status" value="2"/>
</dbReference>
<sequence length="301" mass="33178">MSQFQKNPFYFGNTVVFTLLVLLSLGVQATPRDEVIVKSISKEEQSAALNYWTDERIEQTLAQNKAYDFKPDRVDPAGGTEMMSTGRLFFIRNGRNSFCTANAVESATKSVIATAAHCAKVPATQAGRVKIEHLVFLAHYRKGEWAGRFPIRNVFTVVGWDAREEDGFDFAFLSAAYDNYGTKVGNLVMASPIRFFAPPLLGNFYMYGYPGAIQGGEFPYKCSTVHPIENPVLRPGPELRIGSNCRDFSGGTSGGPVMQTLPDGTYQTGNVKSYISSSGSVAFTYWETAAHGAWDRAQHDE</sequence>
<dbReference type="AlphaFoldDB" id="B2I4Z4"/>
<proteinExistence type="predicted"/>
<dbReference type="Proteomes" id="UP000001698">
    <property type="component" value="Chromosome"/>
</dbReference>
<accession>B2I4Z4</accession>
<organism evidence="1 2">
    <name type="scientific">Xylella fastidiosa (strain M23)</name>
    <dbReference type="NCBI Taxonomy" id="405441"/>
    <lineage>
        <taxon>Bacteria</taxon>
        <taxon>Pseudomonadati</taxon>
        <taxon>Pseudomonadota</taxon>
        <taxon>Gammaproteobacteria</taxon>
        <taxon>Lysobacterales</taxon>
        <taxon>Lysobacteraceae</taxon>
        <taxon>Xylella</taxon>
    </lineage>
</organism>
<dbReference type="KEGG" id="xfn:XfasM23_1010"/>